<sequence length="70" mass="7784">MTLAVKQGSTQNIRRRVRLIAFGAARKPSEEIGDDVKRLESTDLGYGLPGYTGQRTECHLTTIRIAGPRR</sequence>
<reference evidence="1" key="2">
    <citation type="submission" date="2023-05" db="EMBL/GenBank/DDBJ databases">
        <authorList>
            <consortium name="Lawrence Berkeley National Laboratory"/>
            <person name="Steindorff A."/>
            <person name="Hensen N."/>
            <person name="Bonometti L."/>
            <person name="Westerberg I."/>
            <person name="Brannstrom I.O."/>
            <person name="Guillou S."/>
            <person name="Cros-Aarteil S."/>
            <person name="Calhoun S."/>
            <person name="Haridas S."/>
            <person name="Kuo A."/>
            <person name="Mondo S."/>
            <person name="Pangilinan J."/>
            <person name="Riley R."/>
            <person name="Labutti K."/>
            <person name="Andreopoulos B."/>
            <person name="Lipzen A."/>
            <person name="Chen C."/>
            <person name="Yanf M."/>
            <person name="Daum C."/>
            <person name="Ng V."/>
            <person name="Clum A."/>
            <person name="Ohm R."/>
            <person name="Martin F."/>
            <person name="Silar P."/>
            <person name="Natvig D."/>
            <person name="Lalanne C."/>
            <person name="Gautier V."/>
            <person name="Ament-Velasquez S.L."/>
            <person name="Kruys A."/>
            <person name="Hutchinson M.I."/>
            <person name="Powell A.J."/>
            <person name="Barry K."/>
            <person name="Miller A.N."/>
            <person name="Grigoriev I.V."/>
            <person name="Debuchy R."/>
            <person name="Gladieux P."/>
            <person name="Thoren M.H."/>
            <person name="Johannesson H."/>
        </authorList>
    </citation>
    <scope>NUCLEOTIDE SEQUENCE</scope>
    <source>
        <strain evidence="1">CBS 123565</strain>
    </source>
</reference>
<accession>A0AAN6UQI7</accession>
<dbReference type="EMBL" id="MU853403">
    <property type="protein sequence ID" value="KAK4136845.1"/>
    <property type="molecule type" value="Genomic_DNA"/>
</dbReference>
<evidence type="ECO:0000313" key="2">
    <source>
        <dbReference type="Proteomes" id="UP001304895"/>
    </source>
</evidence>
<dbReference type="AlphaFoldDB" id="A0AAN6UQI7"/>
<protein>
    <submittedName>
        <fullName evidence="1">Uncharacterized protein</fullName>
    </submittedName>
</protein>
<keyword evidence="2" id="KW-1185">Reference proteome</keyword>
<evidence type="ECO:0000313" key="1">
    <source>
        <dbReference type="EMBL" id="KAK4136845.1"/>
    </source>
</evidence>
<comment type="caution">
    <text evidence="1">The sequence shown here is derived from an EMBL/GenBank/DDBJ whole genome shotgun (WGS) entry which is preliminary data.</text>
</comment>
<gene>
    <name evidence="1" type="ORF">BT67DRAFT_439855</name>
</gene>
<organism evidence="1 2">
    <name type="scientific">Trichocladium antarcticum</name>
    <dbReference type="NCBI Taxonomy" id="1450529"/>
    <lineage>
        <taxon>Eukaryota</taxon>
        <taxon>Fungi</taxon>
        <taxon>Dikarya</taxon>
        <taxon>Ascomycota</taxon>
        <taxon>Pezizomycotina</taxon>
        <taxon>Sordariomycetes</taxon>
        <taxon>Sordariomycetidae</taxon>
        <taxon>Sordariales</taxon>
        <taxon>Chaetomiaceae</taxon>
        <taxon>Trichocladium</taxon>
    </lineage>
</organism>
<reference evidence="1" key="1">
    <citation type="journal article" date="2023" name="Mol. Phylogenet. Evol.">
        <title>Genome-scale phylogeny and comparative genomics of the fungal order Sordariales.</title>
        <authorList>
            <person name="Hensen N."/>
            <person name="Bonometti L."/>
            <person name="Westerberg I."/>
            <person name="Brannstrom I.O."/>
            <person name="Guillou S."/>
            <person name="Cros-Aarteil S."/>
            <person name="Calhoun S."/>
            <person name="Haridas S."/>
            <person name="Kuo A."/>
            <person name="Mondo S."/>
            <person name="Pangilinan J."/>
            <person name="Riley R."/>
            <person name="LaButti K."/>
            <person name="Andreopoulos B."/>
            <person name="Lipzen A."/>
            <person name="Chen C."/>
            <person name="Yan M."/>
            <person name="Daum C."/>
            <person name="Ng V."/>
            <person name="Clum A."/>
            <person name="Steindorff A."/>
            <person name="Ohm R.A."/>
            <person name="Martin F."/>
            <person name="Silar P."/>
            <person name="Natvig D.O."/>
            <person name="Lalanne C."/>
            <person name="Gautier V."/>
            <person name="Ament-Velasquez S.L."/>
            <person name="Kruys A."/>
            <person name="Hutchinson M.I."/>
            <person name="Powell A.J."/>
            <person name="Barry K."/>
            <person name="Miller A.N."/>
            <person name="Grigoriev I.V."/>
            <person name="Debuchy R."/>
            <person name="Gladieux P."/>
            <person name="Hiltunen Thoren M."/>
            <person name="Johannesson H."/>
        </authorList>
    </citation>
    <scope>NUCLEOTIDE SEQUENCE</scope>
    <source>
        <strain evidence="1">CBS 123565</strain>
    </source>
</reference>
<name>A0AAN6UQI7_9PEZI</name>
<dbReference type="Proteomes" id="UP001304895">
    <property type="component" value="Unassembled WGS sequence"/>
</dbReference>
<proteinExistence type="predicted"/>